<accession>A0A972NWI6</accession>
<feature type="domain" description="Phage neck terminator protein gp12-like" evidence="1">
    <location>
        <begin position="142"/>
        <end position="229"/>
    </location>
</feature>
<gene>
    <name evidence="2" type="ORF">GNZ13_32225</name>
</gene>
<name>A0A972NWI6_9BURK</name>
<sequence>MSATLSLTEVQTLTALRNFLLAVLPANTEVIRGLDNRVPEPQGANFVEMTPILRDRLSTNVDSYTDAAFIGSIAGTTLTITSVSTGALTVGSVLLGNNLAANTVVTAFGTGTGGVGAYTVSPSQTVASQIIAAGVKSMLQPAKVTVQLDVHGPASADNAAIITTLFRDEYGVTAFASSGFDVTPLYTSDPRQMPFLNGEQQVEERYVVDAVMQTNPIVTVPQQFAAAVSLSGINDVA</sequence>
<evidence type="ECO:0000259" key="1">
    <source>
        <dbReference type="Pfam" id="PF23961"/>
    </source>
</evidence>
<dbReference type="Proteomes" id="UP000655523">
    <property type="component" value="Unassembled WGS sequence"/>
</dbReference>
<evidence type="ECO:0000313" key="3">
    <source>
        <dbReference type="Proteomes" id="UP000655523"/>
    </source>
</evidence>
<comment type="caution">
    <text evidence="2">The sequence shown here is derived from an EMBL/GenBank/DDBJ whole genome shotgun (WGS) entry which is preliminary data.</text>
</comment>
<dbReference type="InterPro" id="IPR057087">
    <property type="entry name" value="Gp12-like"/>
</dbReference>
<dbReference type="Pfam" id="PF23961">
    <property type="entry name" value="Phage_tail_terminator_9"/>
    <property type="match status" value="1"/>
</dbReference>
<reference evidence="2 3" key="1">
    <citation type="submission" date="2019-11" db="EMBL/GenBank/DDBJ databases">
        <title>Metabolism of dissolved organic matter in forest soils.</title>
        <authorList>
            <person name="Cyle K.T."/>
            <person name="Wilhelm R.C."/>
            <person name="Martinez C.E."/>
        </authorList>
    </citation>
    <scope>NUCLEOTIDE SEQUENCE [LARGE SCALE GENOMIC DNA]</scope>
    <source>
        <strain evidence="2 3">5N</strain>
    </source>
</reference>
<organism evidence="2 3">
    <name type="scientific">Paraburkholderia elongata</name>
    <dbReference type="NCBI Taxonomy" id="2675747"/>
    <lineage>
        <taxon>Bacteria</taxon>
        <taxon>Pseudomonadati</taxon>
        <taxon>Pseudomonadota</taxon>
        <taxon>Betaproteobacteria</taxon>
        <taxon>Burkholderiales</taxon>
        <taxon>Burkholderiaceae</taxon>
        <taxon>Paraburkholderia</taxon>
    </lineage>
</organism>
<dbReference type="RefSeq" id="WP_172172142.1">
    <property type="nucleotide sequence ID" value="NZ_WOEZ01000185.1"/>
</dbReference>
<evidence type="ECO:0000313" key="2">
    <source>
        <dbReference type="EMBL" id="NPT59102.1"/>
    </source>
</evidence>
<proteinExistence type="predicted"/>
<keyword evidence="3" id="KW-1185">Reference proteome</keyword>
<dbReference type="AlphaFoldDB" id="A0A972NWI6"/>
<dbReference type="EMBL" id="WOEZ01000185">
    <property type="protein sequence ID" value="NPT59102.1"/>
    <property type="molecule type" value="Genomic_DNA"/>
</dbReference>
<dbReference type="NCBIfam" id="NF047498">
    <property type="entry name" value="LIC_12616_fam"/>
    <property type="match status" value="1"/>
</dbReference>
<protein>
    <recommendedName>
        <fullName evidence="1">Phage neck terminator protein gp12-like domain-containing protein</fullName>
    </recommendedName>
</protein>